<evidence type="ECO:0000256" key="7">
    <source>
        <dbReference type="ARBA" id="ARBA00023170"/>
    </source>
</evidence>
<evidence type="ECO:0000256" key="5">
    <source>
        <dbReference type="ARBA" id="ARBA00023040"/>
    </source>
</evidence>
<dbReference type="PANTHER" id="PTHR10489:SF946">
    <property type="entry name" value="LEUKOTRIENE B4 RECEPTOR 1-LIKE"/>
    <property type="match status" value="1"/>
</dbReference>
<keyword evidence="13" id="KW-1185">Reference proteome</keyword>
<feature type="transmembrane region" description="Helical" evidence="10">
    <location>
        <begin position="20"/>
        <end position="44"/>
    </location>
</feature>
<feature type="domain" description="G-protein coupled receptors family 1 profile" evidence="11">
    <location>
        <begin position="35"/>
        <end position="279"/>
    </location>
</feature>
<dbReference type="InterPro" id="IPR000276">
    <property type="entry name" value="GPCR_Rhodpsn"/>
</dbReference>
<feature type="transmembrane region" description="Helical" evidence="10">
    <location>
        <begin position="56"/>
        <end position="79"/>
    </location>
</feature>
<dbReference type="PROSITE" id="PS50262">
    <property type="entry name" value="G_PROTEIN_RECEP_F1_2"/>
    <property type="match status" value="1"/>
</dbReference>
<evidence type="ECO:0000256" key="8">
    <source>
        <dbReference type="ARBA" id="ARBA00023180"/>
    </source>
</evidence>
<dbReference type="Proteomes" id="UP001221898">
    <property type="component" value="Unassembled WGS sequence"/>
</dbReference>
<keyword evidence="4 10" id="KW-1133">Transmembrane helix</keyword>
<sequence>MQHLNTSSSNSTTWNTENLAPSVVLGLCCLGGVPSNIAVVMVIGRNFKRENFTLKLMLNLAVSDLLSLITLPLWIHALLRGWQFGRPLCKFLSYMVYCSLYVSLLTVTLMSVQRYLTVLYAQRWRRLRGTGERVLLIALWGLSGVLASPDIIVRELVVQENKHIYCMRKYRSNGEEVTVLLAETVLGFVVPFSILVTSYFCLHKKVNQTAFFSSQRMTKLITSIVVTFFIFWSPVHVTNILGIAAVSLKSQSLRNVCEAAWGITGALTFINSCVNPFIYAFTSRNLRHDEQQSANTTDVSTVNV</sequence>
<keyword evidence="6 10" id="KW-0472">Membrane</keyword>
<dbReference type="FunFam" id="1.20.1070.10:FF:000109">
    <property type="entry name" value="Leukotriene B4 receptor"/>
    <property type="match status" value="1"/>
</dbReference>
<feature type="transmembrane region" description="Helical" evidence="10">
    <location>
        <begin position="259"/>
        <end position="281"/>
    </location>
</feature>
<keyword evidence="7" id="KW-0675">Receptor</keyword>
<dbReference type="InterPro" id="IPR017452">
    <property type="entry name" value="GPCR_Rhodpsn_7TM"/>
</dbReference>
<evidence type="ECO:0000256" key="1">
    <source>
        <dbReference type="ARBA" id="ARBA00004651"/>
    </source>
</evidence>
<evidence type="ECO:0000256" key="4">
    <source>
        <dbReference type="ARBA" id="ARBA00022989"/>
    </source>
</evidence>
<reference evidence="12" key="1">
    <citation type="journal article" date="2023" name="Science">
        <title>Genome structures resolve the early diversification of teleost fishes.</title>
        <authorList>
            <person name="Parey E."/>
            <person name="Louis A."/>
            <person name="Montfort J."/>
            <person name="Bouchez O."/>
            <person name="Roques C."/>
            <person name="Iampietro C."/>
            <person name="Lluch J."/>
            <person name="Castinel A."/>
            <person name="Donnadieu C."/>
            <person name="Desvignes T."/>
            <person name="Floi Bucao C."/>
            <person name="Jouanno E."/>
            <person name="Wen M."/>
            <person name="Mejri S."/>
            <person name="Dirks R."/>
            <person name="Jansen H."/>
            <person name="Henkel C."/>
            <person name="Chen W.J."/>
            <person name="Zahm M."/>
            <person name="Cabau C."/>
            <person name="Klopp C."/>
            <person name="Thompson A.W."/>
            <person name="Robinson-Rechavi M."/>
            <person name="Braasch I."/>
            <person name="Lecointre G."/>
            <person name="Bobe J."/>
            <person name="Postlethwait J.H."/>
            <person name="Berthelot C."/>
            <person name="Roest Crollius H."/>
            <person name="Guiguen Y."/>
        </authorList>
    </citation>
    <scope>NUCLEOTIDE SEQUENCE</scope>
    <source>
        <strain evidence="12">NC1722</strain>
    </source>
</reference>
<keyword evidence="2" id="KW-1003">Cell membrane</keyword>
<proteinExistence type="predicted"/>
<dbReference type="PANTHER" id="PTHR10489">
    <property type="entry name" value="CELL ADHESION MOLECULE"/>
    <property type="match status" value="1"/>
</dbReference>
<evidence type="ECO:0000313" key="13">
    <source>
        <dbReference type="Proteomes" id="UP001221898"/>
    </source>
</evidence>
<comment type="subcellular location">
    <subcellularLocation>
        <location evidence="1">Cell membrane</location>
        <topology evidence="1">Multi-pass membrane protein</topology>
    </subcellularLocation>
</comment>
<accession>A0AAD7TBK8</accession>
<dbReference type="GO" id="GO:0007204">
    <property type="term" value="P:positive regulation of cytosolic calcium ion concentration"/>
    <property type="evidence" value="ECO:0007669"/>
    <property type="project" value="TreeGrafter"/>
</dbReference>
<dbReference type="GO" id="GO:0006955">
    <property type="term" value="P:immune response"/>
    <property type="evidence" value="ECO:0007669"/>
    <property type="project" value="TreeGrafter"/>
</dbReference>
<dbReference type="InterPro" id="IPR050119">
    <property type="entry name" value="CCR1-9-like"/>
</dbReference>
<evidence type="ECO:0000256" key="2">
    <source>
        <dbReference type="ARBA" id="ARBA00022475"/>
    </source>
</evidence>
<comment type="caution">
    <text evidence="12">The sequence shown here is derived from an EMBL/GenBank/DDBJ whole genome shotgun (WGS) entry which is preliminary data.</text>
</comment>
<dbReference type="GO" id="GO:0019722">
    <property type="term" value="P:calcium-mediated signaling"/>
    <property type="evidence" value="ECO:0007669"/>
    <property type="project" value="TreeGrafter"/>
</dbReference>
<evidence type="ECO:0000256" key="9">
    <source>
        <dbReference type="ARBA" id="ARBA00023224"/>
    </source>
</evidence>
<feature type="transmembrane region" description="Helical" evidence="10">
    <location>
        <begin position="133"/>
        <end position="152"/>
    </location>
</feature>
<dbReference type="AlphaFoldDB" id="A0AAD7TBK8"/>
<evidence type="ECO:0000256" key="3">
    <source>
        <dbReference type="ARBA" id="ARBA00022692"/>
    </source>
</evidence>
<dbReference type="EMBL" id="JAINUG010000003">
    <property type="protein sequence ID" value="KAJ8417934.1"/>
    <property type="molecule type" value="Genomic_DNA"/>
</dbReference>
<keyword evidence="5" id="KW-0297">G-protein coupled receptor</keyword>
<feature type="transmembrane region" description="Helical" evidence="10">
    <location>
        <begin position="223"/>
        <end position="247"/>
    </location>
</feature>
<evidence type="ECO:0000313" key="12">
    <source>
        <dbReference type="EMBL" id="KAJ8417934.1"/>
    </source>
</evidence>
<dbReference type="SUPFAM" id="SSF81321">
    <property type="entry name" value="Family A G protein-coupled receptor-like"/>
    <property type="match status" value="1"/>
</dbReference>
<keyword evidence="9" id="KW-0807">Transducer</keyword>
<dbReference type="PRINTS" id="PR00237">
    <property type="entry name" value="GPCRRHODOPSN"/>
</dbReference>
<protein>
    <recommendedName>
        <fullName evidence="11">G-protein coupled receptors family 1 profile domain-containing protein</fullName>
    </recommendedName>
</protein>
<keyword evidence="3 10" id="KW-0812">Transmembrane</keyword>
<feature type="transmembrane region" description="Helical" evidence="10">
    <location>
        <begin position="91"/>
        <end position="112"/>
    </location>
</feature>
<dbReference type="GO" id="GO:0019957">
    <property type="term" value="F:C-C chemokine binding"/>
    <property type="evidence" value="ECO:0007669"/>
    <property type="project" value="TreeGrafter"/>
</dbReference>
<organism evidence="12 13">
    <name type="scientific">Aldrovandia affinis</name>
    <dbReference type="NCBI Taxonomy" id="143900"/>
    <lineage>
        <taxon>Eukaryota</taxon>
        <taxon>Metazoa</taxon>
        <taxon>Chordata</taxon>
        <taxon>Craniata</taxon>
        <taxon>Vertebrata</taxon>
        <taxon>Euteleostomi</taxon>
        <taxon>Actinopterygii</taxon>
        <taxon>Neopterygii</taxon>
        <taxon>Teleostei</taxon>
        <taxon>Notacanthiformes</taxon>
        <taxon>Halosauridae</taxon>
        <taxon>Aldrovandia</taxon>
    </lineage>
</organism>
<gene>
    <name evidence="12" type="ORF">AAFF_G00227770</name>
</gene>
<dbReference type="Gene3D" id="1.20.1070.10">
    <property type="entry name" value="Rhodopsin 7-helix transmembrane proteins"/>
    <property type="match status" value="1"/>
</dbReference>
<evidence type="ECO:0000256" key="6">
    <source>
        <dbReference type="ARBA" id="ARBA00023136"/>
    </source>
</evidence>
<dbReference type="GO" id="GO:0004974">
    <property type="term" value="F:leukotriene receptor activity"/>
    <property type="evidence" value="ECO:0007669"/>
    <property type="project" value="UniProtKB-ARBA"/>
</dbReference>
<name>A0AAD7TBK8_9TELE</name>
<keyword evidence="8" id="KW-0325">Glycoprotein</keyword>
<evidence type="ECO:0000259" key="11">
    <source>
        <dbReference type="PROSITE" id="PS50262"/>
    </source>
</evidence>
<dbReference type="GO" id="GO:0009897">
    <property type="term" value="C:external side of plasma membrane"/>
    <property type="evidence" value="ECO:0007669"/>
    <property type="project" value="TreeGrafter"/>
</dbReference>
<dbReference type="GO" id="GO:0016493">
    <property type="term" value="F:C-C chemokine receptor activity"/>
    <property type="evidence" value="ECO:0007669"/>
    <property type="project" value="TreeGrafter"/>
</dbReference>
<feature type="transmembrane region" description="Helical" evidence="10">
    <location>
        <begin position="177"/>
        <end position="202"/>
    </location>
</feature>
<evidence type="ECO:0000256" key="10">
    <source>
        <dbReference type="SAM" id="Phobius"/>
    </source>
</evidence>
<dbReference type="Pfam" id="PF00001">
    <property type="entry name" value="7tm_1"/>
    <property type="match status" value="1"/>
</dbReference>
<dbReference type="GO" id="GO:0060326">
    <property type="term" value="P:cell chemotaxis"/>
    <property type="evidence" value="ECO:0007669"/>
    <property type="project" value="TreeGrafter"/>
</dbReference>